<feature type="region of interest" description="Disordered" evidence="1">
    <location>
        <begin position="1"/>
        <end position="21"/>
    </location>
</feature>
<organism evidence="2 3">
    <name type="scientific">Methylobacterium tardum</name>
    <dbReference type="NCBI Taxonomy" id="374432"/>
    <lineage>
        <taxon>Bacteria</taxon>
        <taxon>Pseudomonadati</taxon>
        <taxon>Pseudomonadota</taxon>
        <taxon>Alphaproteobacteria</taxon>
        <taxon>Hyphomicrobiales</taxon>
        <taxon>Methylobacteriaceae</taxon>
        <taxon>Methylobacterium</taxon>
    </lineage>
</organism>
<dbReference type="AlphaFoldDB" id="A0AA37TP91"/>
<evidence type="ECO:0000313" key="2">
    <source>
        <dbReference type="EMBL" id="GLS72766.1"/>
    </source>
</evidence>
<gene>
    <name evidence="2" type="ORF">GCM10007890_47810</name>
</gene>
<comment type="caution">
    <text evidence="2">The sequence shown here is derived from an EMBL/GenBank/DDBJ whole genome shotgun (WGS) entry which is preliminary data.</text>
</comment>
<sequence>MEMPLAKDERSTLPGPMPDHEDAVKAEVEQVSSKIDKAFRKLAKKMRERADKAKAKADGTRKPERRAVLLRRCELYADAATHIEGRFSGGED</sequence>
<evidence type="ECO:0000313" key="3">
    <source>
        <dbReference type="Proteomes" id="UP001157440"/>
    </source>
</evidence>
<name>A0AA37TP91_9HYPH</name>
<reference evidence="3" key="1">
    <citation type="journal article" date="2019" name="Int. J. Syst. Evol. Microbiol.">
        <title>The Global Catalogue of Microorganisms (GCM) 10K type strain sequencing project: providing services to taxonomists for standard genome sequencing and annotation.</title>
        <authorList>
            <consortium name="The Broad Institute Genomics Platform"/>
            <consortium name="The Broad Institute Genome Sequencing Center for Infectious Disease"/>
            <person name="Wu L."/>
            <person name="Ma J."/>
        </authorList>
    </citation>
    <scope>NUCLEOTIDE SEQUENCE [LARGE SCALE GENOMIC DNA]</scope>
    <source>
        <strain evidence="3">NBRC 103632</strain>
    </source>
</reference>
<accession>A0AA37TP91</accession>
<dbReference type="EMBL" id="BSPL01000023">
    <property type="protein sequence ID" value="GLS72766.1"/>
    <property type="molecule type" value="Genomic_DNA"/>
</dbReference>
<proteinExistence type="predicted"/>
<protein>
    <submittedName>
        <fullName evidence="2">Uncharacterized protein</fullName>
    </submittedName>
</protein>
<feature type="compositionally biased region" description="Basic and acidic residues" evidence="1">
    <location>
        <begin position="1"/>
        <end position="11"/>
    </location>
</feature>
<evidence type="ECO:0000256" key="1">
    <source>
        <dbReference type="SAM" id="MobiDB-lite"/>
    </source>
</evidence>
<keyword evidence="3" id="KW-1185">Reference proteome</keyword>
<dbReference type="Proteomes" id="UP001157440">
    <property type="component" value="Unassembled WGS sequence"/>
</dbReference>